<proteinExistence type="predicted"/>
<dbReference type="EMBL" id="CP026309">
    <property type="protein sequence ID" value="AUV80648.1"/>
    <property type="molecule type" value="Genomic_DNA"/>
</dbReference>
<keyword evidence="2" id="KW-1185">Reference proteome</keyword>
<dbReference type="KEGG" id="srub:C2R22_02415"/>
<reference evidence="1 2" key="1">
    <citation type="submission" date="2018-01" db="EMBL/GenBank/DDBJ databases">
        <title>Complete genome sequence of Salinigranum rubrum GX10T, an extremely halophilic archaeon isolated from a marine solar saltern.</title>
        <authorList>
            <person name="Han S."/>
        </authorList>
    </citation>
    <scope>NUCLEOTIDE SEQUENCE [LARGE SCALE GENOMIC DNA]</scope>
    <source>
        <strain evidence="1 2">GX10</strain>
    </source>
</reference>
<dbReference type="GeneID" id="35590906"/>
<sequence length="435" mass="49287">MSQAQSQQTGEERVRQLLADDFAPWEKSRQAVYHARNGRQSFDSINRHDDGQRIYKDFSMKPFWKVLERAERDEHPAYKFPASYLNAVIHVDDAEIYALERGDLGYFDDAPRNRRKVMEWLAKDGNERILELLSDGGREIHAHAKPGKGKTSFANVVGTIRNAEVNNDTVIWCLTLDELEVLPVAPWMTACVPEGVKIDVTAKPKDYALPSISIALDDVFRDVIRYSDPVDLFEKVVPGGIYGVFPDPKFRECEKLTLSAFNTAWEADEPADVTPLRDFTHALLEVRARRDVFLHPTTLVIDEFGDLCPKNPEADASDTHRKVTEYPKRLGKMRKKNGSVIQLSHSLKRVHEDVLEKTRWFATMPQTPTPSSGLSGIGDVPLPESYTRTMSKGQAAVWNATNYCPISWANPYRRYQFVGEIAVSYPEMEGALDAL</sequence>
<protein>
    <submittedName>
        <fullName evidence="1">Uncharacterized protein</fullName>
    </submittedName>
</protein>
<organism evidence="1 2">
    <name type="scientific">Salinigranum rubrum</name>
    <dbReference type="NCBI Taxonomy" id="755307"/>
    <lineage>
        <taxon>Archaea</taxon>
        <taxon>Methanobacteriati</taxon>
        <taxon>Methanobacteriota</taxon>
        <taxon>Stenosarchaea group</taxon>
        <taxon>Halobacteria</taxon>
        <taxon>Halobacteriales</taxon>
        <taxon>Haloferacaceae</taxon>
        <taxon>Salinigranum</taxon>
    </lineage>
</organism>
<dbReference type="RefSeq" id="WP_103424215.1">
    <property type="nucleotide sequence ID" value="NZ_CP026309.1"/>
</dbReference>
<gene>
    <name evidence="1" type="ORF">C2R22_02415</name>
</gene>
<evidence type="ECO:0000313" key="2">
    <source>
        <dbReference type="Proteomes" id="UP000236584"/>
    </source>
</evidence>
<dbReference type="AlphaFoldDB" id="A0A2I8VFD9"/>
<dbReference type="OrthoDB" id="359297at2157"/>
<evidence type="ECO:0000313" key="1">
    <source>
        <dbReference type="EMBL" id="AUV80648.1"/>
    </source>
</evidence>
<name>A0A2I8VFD9_9EURY</name>
<dbReference type="Proteomes" id="UP000236584">
    <property type="component" value="Chromosome"/>
</dbReference>
<accession>A0A2I8VFD9</accession>